<dbReference type="Proteomes" id="UP000308652">
    <property type="component" value="Unassembled WGS sequence"/>
</dbReference>
<protein>
    <submittedName>
        <fullName evidence="2">Uncharacterized protein</fullName>
    </submittedName>
</protein>
<evidence type="ECO:0000256" key="1">
    <source>
        <dbReference type="SAM" id="MobiDB-lite"/>
    </source>
</evidence>
<gene>
    <name evidence="2" type="ORF">BDQ12DRAFT_611854</name>
</gene>
<dbReference type="AlphaFoldDB" id="A0A5C3LRX4"/>
<evidence type="ECO:0000313" key="2">
    <source>
        <dbReference type="EMBL" id="TFK35367.1"/>
    </source>
</evidence>
<dbReference type="STRING" id="68775.A0A5C3LRX4"/>
<dbReference type="OrthoDB" id="2756615at2759"/>
<sequence>MAGKSEVLLILDDWNTDAFKLGGGDWTYSAEPGWYGGTSPYPAFAMGANGDTGNYGTLSISFTGTAIAFWGNTPPAANSQSVSVKIDNGGSSDSSFNDPSPQSYRQWYKTPTLSEGSHTVSLSRIAGASMDFAIITAGRNTPLNGMKIIVDDTDSSISYDSKWSQNNDQFQPGRIPHGTPFGGSTHLTKSSGASATFKFTGTSVAVYGIFSWANLGTMAASFSIDGSSSSQTYAVNSDSPEHVKEPGQQQNFQLFSADSLSSEDHTLVITVT</sequence>
<proteinExistence type="predicted"/>
<feature type="non-terminal residue" evidence="2">
    <location>
        <position position="272"/>
    </location>
</feature>
<reference evidence="2 3" key="1">
    <citation type="journal article" date="2019" name="Nat. Ecol. Evol.">
        <title>Megaphylogeny resolves global patterns of mushroom evolution.</title>
        <authorList>
            <person name="Varga T."/>
            <person name="Krizsan K."/>
            <person name="Foldi C."/>
            <person name="Dima B."/>
            <person name="Sanchez-Garcia M."/>
            <person name="Sanchez-Ramirez S."/>
            <person name="Szollosi G.J."/>
            <person name="Szarkandi J.G."/>
            <person name="Papp V."/>
            <person name="Albert L."/>
            <person name="Andreopoulos W."/>
            <person name="Angelini C."/>
            <person name="Antonin V."/>
            <person name="Barry K.W."/>
            <person name="Bougher N.L."/>
            <person name="Buchanan P."/>
            <person name="Buyck B."/>
            <person name="Bense V."/>
            <person name="Catcheside P."/>
            <person name="Chovatia M."/>
            <person name="Cooper J."/>
            <person name="Damon W."/>
            <person name="Desjardin D."/>
            <person name="Finy P."/>
            <person name="Geml J."/>
            <person name="Haridas S."/>
            <person name="Hughes K."/>
            <person name="Justo A."/>
            <person name="Karasinski D."/>
            <person name="Kautmanova I."/>
            <person name="Kiss B."/>
            <person name="Kocsube S."/>
            <person name="Kotiranta H."/>
            <person name="LaButti K.M."/>
            <person name="Lechner B.E."/>
            <person name="Liimatainen K."/>
            <person name="Lipzen A."/>
            <person name="Lukacs Z."/>
            <person name="Mihaltcheva S."/>
            <person name="Morgado L.N."/>
            <person name="Niskanen T."/>
            <person name="Noordeloos M.E."/>
            <person name="Ohm R.A."/>
            <person name="Ortiz-Santana B."/>
            <person name="Ovrebo C."/>
            <person name="Racz N."/>
            <person name="Riley R."/>
            <person name="Savchenko A."/>
            <person name="Shiryaev A."/>
            <person name="Soop K."/>
            <person name="Spirin V."/>
            <person name="Szebenyi C."/>
            <person name="Tomsovsky M."/>
            <person name="Tulloss R.E."/>
            <person name="Uehling J."/>
            <person name="Grigoriev I.V."/>
            <person name="Vagvolgyi C."/>
            <person name="Papp T."/>
            <person name="Martin F.M."/>
            <person name="Miettinen O."/>
            <person name="Hibbett D.S."/>
            <person name="Nagy L.G."/>
        </authorList>
    </citation>
    <scope>NUCLEOTIDE SEQUENCE [LARGE SCALE GENOMIC DNA]</scope>
    <source>
        <strain evidence="2 3">CBS 166.37</strain>
    </source>
</reference>
<organism evidence="2 3">
    <name type="scientific">Crucibulum laeve</name>
    <dbReference type="NCBI Taxonomy" id="68775"/>
    <lineage>
        <taxon>Eukaryota</taxon>
        <taxon>Fungi</taxon>
        <taxon>Dikarya</taxon>
        <taxon>Basidiomycota</taxon>
        <taxon>Agaricomycotina</taxon>
        <taxon>Agaricomycetes</taxon>
        <taxon>Agaricomycetidae</taxon>
        <taxon>Agaricales</taxon>
        <taxon>Agaricineae</taxon>
        <taxon>Nidulariaceae</taxon>
        <taxon>Crucibulum</taxon>
    </lineage>
</organism>
<dbReference type="Gene3D" id="2.60.120.260">
    <property type="entry name" value="Galactose-binding domain-like"/>
    <property type="match status" value="2"/>
</dbReference>
<dbReference type="EMBL" id="ML213622">
    <property type="protein sequence ID" value="TFK35367.1"/>
    <property type="molecule type" value="Genomic_DNA"/>
</dbReference>
<evidence type="ECO:0000313" key="3">
    <source>
        <dbReference type="Proteomes" id="UP000308652"/>
    </source>
</evidence>
<feature type="region of interest" description="Disordered" evidence="1">
    <location>
        <begin position="80"/>
        <end position="101"/>
    </location>
</feature>
<name>A0A5C3LRX4_9AGAR</name>
<feature type="compositionally biased region" description="Low complexity" evidence="1">
    <location>
        <begin position="88"/>
        <end position="101"/>
    </location>
</feature>
<accession>A0A5C3LRX4</accession>
<keyword evidence="3" id="KW-1185">Reference proteome</keyword>